<evidence type="ECO:0000313" key="2">
    <source>
        <dbReference type="Proteomes" id="UP000789508"/>
    </source>
</evidence>
<evidence type="ECO:0000313" key="1">
    <source>
        <dbReference type="EMBL" id="CAG8481646.1"/>
    </source>
</evidence>
<dbReference type="OrthoDB" id="270392at2759"/>
<reference evidence="1" key="1">
    <citation type="submission" date="2021-06" db="EMBL/GenBank/DDBJ databases">
        <authorList>
            <person name="Kallberg Y."/>
            <person name="Tangrot J."/>
            <person name="Rosling A."/>
        </authorList>
    </citation>
    <scope>NUCLEOTIDE SEQUENCE</scope>
    <source>
        <strain evidence="1">FL130A</strain>
    </source>
</reference>
<protein>
    <submittedName>
        <fullName evidence="1">354_t:CDS:1</fullName>
    </submittedName>
</protein>
<dbReference type="EMBL" id="CAJVPS010000377">
    <property type="protein sequence ID" value="CAG8481646.1"/>
    <property type="molecule type" value="Genomic_DNA"/>
</dbReference>
<name>A0A9N8Z7L7_9GLOM</name>
<dbReference type="Proteomes" id="UP000789508">
    <property type="component" value="Unassembled WGS sequence"/>
</dbReference>
<accession>A0A9N8Z7L7</accession>
<proteinExistence type="predicted"/>
<comment type="caution">
    <text evidence="1">The sequence shown here is derived from an EMBL/GenBank/DDBJ whole genome shotgun (WGS) entry which is preliminary data.</text>
</comment>
<sequence length="46" mass="5257">STLPDMNGYLFAYSSAPLRRVKYVQFGVLSPDEIVSFLLPLTKERH</sequence>
<keyword evidence="2" id="KW-1185">Reference proteome</keyword>
<gene>
    <name evidence="1" type="ORF">ALEPTO_LOCUS2517</name>
</gene>
<dbReference type="AlphaFoldDB" id="A0A9N8Z7L7"/>
<organism evidence="1 2">
    <name type="scientific">Ambispora leptoticha</name>
    <dbReference type="NCBI Taxonomy" id="144679"/>
    <lineage>
        <taxon>Eukaryota</taxon>
        <taxon>Fungi</taxon>
        <taxon>Fungi incertae sedis</taxon>
        <taxon>Mucoromycota</taxon>
        <taxon>Glomeromycotina</taxon>
        <taxon>Glomeromycetes</taxon>
        <taxon>Archaeosporales</taxon>
        <taxon>Ambisporaceae</taxon>
        <taxon>Ambispora</taxon>
    </lineage>
</organism>
<feature type="non-terminal residue" evidence="1">
    <location>
        <position position="1"/>
    </location>
</feature>